<evidence type="ECO:0000313" key="4">
    <source>
        <dbReference type="Proteomes" id="UP000634229"/>
    </source>
</evidence>
<dbReference type="InterPro" id="IPR009061">
    <property type="entry name" value="DNA-bd_dom_put_sf"/>
</dbReference>
<dbReference type="PROSITE" id="PS00552">
    <property type="entry name" value="HTH_MERR_1"/>
    <property type="match status" value="1"/>
</dbReference>
<dbReference type="SMART" id="SM00871">
    <property type="entry name" value="AraC_E_bind"/>
    <property type="match status" value="1"/>
</dbReference>
<dbReference type="PROSITE" id="PS50937">
    <property type="entry name" value="HTH_MERR_2"/>
    <property type="match status" value="1"/>
</dbReference>
<dbReference type="InterPro" id="IPR000551">
    <property type="entry name" value="MerR-type_HTH_dom"/>
</dbReference>
<name>A0ABS1NMZ9_9ACTN</name>
<dbReference type="RefSeq" id="WP_201881059.1">
    <property type="nucleotide sequence ID" value="NZ_JAERRF010000028.1"/>
</dbReference>
<dbReference type="Pfam" id="PF13411">
    <property type="entry name" value="MerR_1"/>
    <property type="match status" value="1"/>
</dbReference>
<feature type="domain" description="HTH merR-type" evidence="2">
    <location>
        <begin position="8"/>
        <end position="78"/>
    </location>
</feature>
<gene>
    <name evidence="3" type="ORF">JK363_33350</name>
</gene>
<dbReference type="CDD" id="cd01107">
    <property type="entry name" value="HTH_BmrR"/>
    <property type="match status" value="1"/>
</dbReference>
<dbReference type="InterPro" id="IPR011256">
    <property type="entry name" value="Reg_factor_effector_dom_sf"/>
</dbReference>
<keyword evidence="1" id="KW-0238">DNA-binding</keyword>
<comment type="caution">
    <text evidence="3">The sequence shown here is derived from an EMBL/GenBank/DDBJ whole genome shotgun (WGS) entry which is preliminary data.</text>
</comment>
<evidence type="ECO:0000256" key="1">
    <source>
        <dbReference type="ARBA" id="ARBA00023125"/>
    </source>
</evidence>
<dbReference type="SMART" id="SM00422">
    <property type="entry name" value="HTH_MERR"/>
    <property type="match status" value="1"/>
</dbReference>
<dbReference type="PANTHER" id="PTHR30204:SF97">
    <property type="entry name" value="MERR FAMILY REGULATORY PROTEIN"/>
    <property type="match status" value="1"/>
</dbReference>
<evidence type="ECO:0000259" key="2">
    <source>
        <dbReference type="PROSITE" id="PS50937"/>
    </source>
</evidence>
<proteinExistence type="predicted"/>
<sequence>MATVESPLLSIGAFARRTRLSPKALRLYDRLGLLAPDHVDEATGYRWYRDDQVERARLVALLRRLDMPLERIGRVLELQGERAAREVADYWAAVEARTARQRSLAAHLRDRLSGRRPRMYDINIREVGEQTVLTERRHLLADDLPMWISAALGRLEAAAAACGDTAGPAFVLYHAEVSEESDGPAEACVPVADRAAAEKYAAAHSREVSLRHEPAHRLAYTRLTKAQVVHPQITSAFDAVERWTSDEGLTVTGPCREVYFADWCAAGPEDEVCDVAFPVK</sequence>
<keyword evidence="4" id="KW-1185">Reference proteome</keyword>
<dbReference type="SUPFAM" id="SSF46955">
    <property type="entry name" value="Putative DNA-binding domain"/>
    <property type="match status" value="1"/>
</dbReference>
<accession>A0ABS1NMZ9</accession>
<protein>
    <submittedName>
        <fullName evidence="3">MerR family transcriptional regulator</fullName>
    </submittedName>
</protein>
<dbReference type="Proteomes" id="UP000634229">
    <property type="component" value="Unassembled WGS sequence"/>
</dbReference>
<dbReference type="InterPro" id="IPR010499">
    <property type="entry name" value="AraC_E-bd"/>
</dbReference>
<evidence type="ECO:0000313" key="3">
    <source>
        <dbReference type="EMBL" id="MBL1101468.1"/>
    </source>
</evidence>
<dbReference type="Gene3D" id="1.10.1660.10">
    <property type="match status" value="1"/>
</dbReference>
<organism evidence="3 4">
    <name type="scientific">Streptomyces coffeae</name>
    <dbReference type="NCBI Taxonomy" id="621382"/>
    <lineage>
        <taxon>Bacteria</taxon>
        <taxon>Bacillati</taxon>
        <taxon>Actinomycetota</taxon>
        <taxon>Actinomycetes</taxon>
        <taxon>Kitasatosporales</taxon>
        <taxon>Streptomycetaceae</taxon>
        <taxon>Streptomyces</taxon>
    </lineage>
</organism>
<dbReference type="Gene3D" id="3.20.80.10">
    <property type="entry name" value="Regulatory factor, effector binding domain"/>
    <property type="match status" value="1"/>
</dbReference>
<reference evidence="3 4" key="1">
    <citation type="submission" date="2021-01" db="EMBL/GenBank/DDBJ databases">
        <title>WGS of actinomycetes isolated from Thailand.</title>
        <authorList>
            <person name="Thawai C."/>
        </authorList>
    </citation>
    <scope>NUCLEOTIDE SEQUENCE [LARGE SCALE GENOMIC DNA]</scope>
    <source>
        <strain evidence="3 4">CA1R205</strain>
    </source>
</reference>
<dbReference type="PANTHER" id="PTHR30204">
    <property type="entry name" value="REDOX-CYCLING DRUG-SENSING TRANSCRIPTIONAL ACTIVATOR SOXR"/>
    <property type="match status" value="1"/>
</dbReference>
<dbReference type="InterPro" id="IPR047057">
    <property type="entry name" value="MerR_fam"/>
</dbReference>
<dbReference type="EMBL" id="JAERRF010000028">
    <property type="protein sequence ID" value="MBL1101468.1"/>
    <property type="molecule type" value="Genomic_DNA"/>
</dbReference>